<dbReference type="EMBL" id="BMHA01000004">
    <property type="protein sequence ID" value="GGI05019.1"/>
    <property type="molecule type" value="Genomic_DNA"/>
</dbReference>
<feature type="domain" description="PhoU" evidence="1">
    <location>
        <begin position="22"/>
        <end position="106"/>
    </location>
</feature>
<proteinExistence type="predicted"/>
<sequence>MPFGFLRDDGTDRLDRIEATLQRMFADDRHAFDLAMSALLGGAAPHSVGAELRATDHRVNEAEREIRRELVVHASVHGGIDTPAILIYMSIVKDVERIGDYAKNLYDLAADGARLDTAGDIDELNELRFEVSRLVSDAGDVFGARDTERARDVLMRGDQLLDDCDDRVSALVRGEDQSPGAVARALMFRYLKRIVAHLMNVLSAVVVPVDRLDYFDEDPEDRT</sequence>
<keyword evidence="3" id="KW-1185">Reference proteome</keyword>
<dbReference type="PANTHER" id="PTHR42930">
    <property type="entry name" value="PHOSPHATE-SPECIFIC TRANSPORT SYSTEM ACCESSORY PROTEIN PHOU"/>
    <property type="match status" value="1"/>
</dbReference>
<dbReference type="RefSeq" id="WP_130649534.1">
    <property type="nucleotide sequence ID" value="NZ_BMHA01000004.1"/>
</dbReference>
<evidence type="ECO:0000313" key="2">
    <source>
        <dbReference type="EMBL" id="GGI05019.1"/>
    </source>
</evidence>
<evidence type="ECO:0000259" key="1">
    <source>
        <dbReference type="Pfam" id="PF01895"/>
    </source>
</evidence>
<reference evidence="2" key="1">
    <citation type="journal article" date="2014" name="Int. J. Syst. Evol. Microbiol.">
        <title>Complete genome sequence of Corynebacterium casei LMG S-19264T (=DSM 44701T), isolated from a smear-ripened cheese.</title>
        <authorList>
            <consortium name="US DOE Joint Genome Institute (JGI-PGF)"/>
            <person name="Walter F."/>
            <person name="Albersmeier A."/>
            <person name="Kalinowski J."/>
            <person name="Ruckert C."/>
        </authorList>
    </citation>
    <scope>NUCLEOTIDE SEQUENCE</scope>
    <source>
        <strain evidence="2">CGMCC 1.14988</strain>
    </source>
</reference>
<dbReference type="Proteomes" id="UP000650511">
    <property type="component" value="Unassembled WGS sequence"/>
</dbReference>
<dbReference type="Pfam" id="PF01895">
    <property type="entry name" value="PhoU"/>
    <property type="match status" value="1"/>
</dbReference>
<protein>
    <recommendedName>
        <fullName evidence="1">PhoU domain-containing protein</fullName>
    </recommendedName>
</protein>
<organism evidence="2 3">
    <name type="scientific">Egicoccus halophilus</name>
    <dbReference type="NCBI Taxonomy" id="1670830"/>
    <lineage>
        <taxon>Bacteria</taxon>
        <taxon>Bacillati</taxon>
        <taxon>Actinomycetota</taxon>
        <taxon>Nitriliruptoria</taxon>
        <taxon>Egicoccales</taxon>
        <taxon>Egicoccaceae</taxon>
        <taxon>Egicoccus</taxon>
    </lineage>
</organism>
<evidence type="ECO:0000313" key="3">
    <source>
        <dbReference type="Proteomes" id="UP000650511"/>
    </source>
</evidence>
<dbReference type="InterPro" id="IPR026022">
    <property type="entry name" value="PhoU_dom"/>
</dbReference>
<dbReference type="InterPro" id="IPR028366">
    <property type="entry name" value="PhoU"/>
</dbReference>
<dbReference type="InterPro" id="IPR038078">
    <property type="entry name" value="PhoU-like_sf"/>
</dbReference>
<dbReference type="GO" id="GO:0045936">
    <property type="term" value="P:negative regulation of phosphate metabolic process"/>
    <property type="evidence" value="ECO:0007669"/>
    <property type="project" value="InterPro"/>
</dbReference>
<dbReference type="Gene3D" id="1.20.58.220">
    <property type="entry name" value="Phosphate transport system protein phou homolog 2, domain 2"/>
    <property type="match status" value="1"/>
</dbReference>
<dbReference type="OrthoDB" id="9814256at2"/>
<reference evidence="2" key="2">
    <citation type="submission" date="2020-09" db="EMBL/GenBank/DDBJ databases">
        <authorList>
            <person name="Sun Q."/>
            <person name="Zhou Y."/>
        </authorList>
    </citation>
    <scope>NUCLEOTIDE SEQUENCE</scope>
    <source>
        <strain evidence="2">CGMCC 1.14988</strain>
    </source>
</reference>
<comment type="caution">
    <text evidence="2">The sequence shown here is derived from an EMBL/GenBank/DDBJ whole genome shotgun (WGS) entry which is preliminary data.</text>
</comment>
<name>A0A8J3ADT5_9ACTN</name>
<accession>A0A8J3ADT5</accession>
<dbReference type="AlphaFoldDB" id="A0A8J3ADT5"/>
<dbReference type="PANTHER" id="PTHR42930:SF3">
    <property type="entry name" value="PHOSPHATE-SPECIFIC TRANSPORT SYSTEM ACCESSORY PROTEIN PHOU"/>
    <property type="match status" value="1"/>
</dbReference>
<gene>
    <name evidence="2" type="ORF">GCM10011354_11990</name>
</gene>
<dbReference type="SUPFAM" id="SSF109755">
    <property type="entry name" value="PhoU-like"/>
    <property type="match status" value="1"/>
</dbReference>
<dbReference type="GO" id="GO:0030643">
    <property type="term" value="P:intracellular phosphate ion homeostasis"/>
    <property type="evidence" value="ECO:0007669"/>
    <property type="project" value="InterPro"/>
</dbReference>